<reference evidence="3 4" key="1">
    <citation type="submission" date="2024-09" db="EMBL/GenBank/DDBJ databases">
        <title>Itraconazole resistance in Madurella fahalii resulting from another homologue of gene encoding cytochrome P450 14-alpha sterol demethylase (CYP51).</title>
        <authorList>
            <person name="Yoshioka I."/>
            <person name="Fahal A.H."/>
            <person name="Kaneko S."/>
            <person name="Yaguchi T."/>
        </authorList>
    </citation>
    <scope>NUCLEOTIDE SEQUENCE [LARGE SCALE GENOMIC DNA]</scope>
    <source>
        <strain evidence="3 4">IFM 68171</strain>
    </source>
</reference>
<feature type="domain" description="AAA+ ATPase" evidence="2">
    <location>
        <begin position="398"/>
        <end position="523"/>
    </location>
</feature>
<dbReference type="InterPro" id="IPR003593">
    <property type="entry name" value="AAA+_ATPase"/>
</dbReference>
<organism evidence="3 4">
    <name type="scientific">Madurella fahalii</name>
    <dbReference type="NCBI Taxonomy" id="1157608"/>
    <lineage>
        <taxon>Eukaryota</taxon>
        <taxon>Fungi</taxon>
        <taxon>Dikarya</taxon>
        <taxon>Ascomycota</taxon>
        <taxon>Pezizomycotina</taxon>
        <taxon>Sordariomycetes</taxon>
        <taxon>Sordariomycetidae</taxon>
        <taxon>Sordariales</taxon>
        <taxon>Sordariales incertae sedis</taxon>
        <taxon>Madurella</taxon>
    </lineage>
</organism>
<dbReference type="SMART" id="SM00382">
    <property type="entry name" value="AAA"/>
    <property type="match status" value="1"/>
</dbReference>
<sequence length="669" mass="75878">MMTSFLAPLEGLSRLVTRSTLRIVDPLLIDALRSNVLEGSTSPNLQGMFLPPTASINEPFEALFYNRRRILEVAADENEHAGKHARVLLDFMEQECTATWEKALQVENESCQTIAFEDSWLLYHPHNTVFRKDEGGWRAYKISRTEVGPRPSLDPIRIYAYYLDFDKSGKMLVPHLEMFTASPYPSEQPIENLEVIPAWHIRRHADWLPRKLVDRGNKYWGHRGKPFYREYRGDAWPTTLENNVSRVMVDHVTSSKHDRGGALADVSYPQCLACLGEALQLGPFSEGPYYHDPDVCIRTRGMDWVNPSNEGEISPLLYCPSMTWAFSFPHRTWAMVRVDDLTDVRCQSEDWDRLQMGEDSKDKLDEIVSSFLGMKKRSATASAGEESVTCPYPFKKGRGFNVHLHGNPGTGKSYTAECLSGKYGIPLYQISCGILGTEPTALDKELQVAILRAANWGAILMLDDADVYLQERDPNQLERNALVSTFLYHLDRSEALVFLATTYRARPDKACLSFTHFALHFPDLTFAQQQNIWCHLLSQMSLDIGDRAILEEFIRYRLGKLDANETPSQEKGNQKRPWHQNMNGRQIQNCLRAAMAIAKREQVNNTAAVIRLKEDHIKKVLGFGTEFRKYVQDLGNAGRCGGSSSVAPSPEVLGINGPPPRPQHQRRSE</sequence>
<comment type="caution">
    <text evidence="3">The sequence shown here is derived from an EMBL/GenBank/DDBJ whole genome shotgun (WGS) entry which is preliminary data.</text>
</comment>
<dbReference type="RefSeq" id="XP_070919632.1">
    <property type="nucleotide sequence ID" value="XM_071063531.1"/>
</dbReference>
<dbReference type="Gene3D" id="3.40.50.300">
    <property type="entry name" value="P-loop containing nucleotide triphosphate hydrolases"/>
    <property type="match status" value="1"/>
</dbReference>
<dbReference type="PANTHER" id="PTHR46411:SF2">
    <property type="entry name" value="AAA+ ATPASE DOMAIN-CONTAINING PROTEIN"/>
    <property type="match status" value="1"/>
</dbReference>
<name>A0ABQ0GJK1_9PEZI</name>
<keyword evidence="4" id="KW-1185">Reference proteome</keyword>
<dbReference type="Proteomes" id="UP001628179">
    <property type="component" value="Unassembled WGS sequence"/>
</dbReference>
<dbReference type="Pfam" id="PF23232">
    <property type="entry name" value="AAA_lid_13"/>
    <property type="match status" value="1"/>
</dbReference>
<dbReference type="PANTHER" id="PTHR46411">
    <property type="entry name" value="FAMILY ATPASE, PUTATIVE-RELATED"/>
    <property type="match status" value="1"/>
</dbReference>
<evidence type="ECO:0000259" key="2">
    <source>
        <dbReference type="SMART" id="SM00382"/>
    </source>
</evidence>
<evidence type="ECO:0000313" key="3">
    <source>
        <dbReference type="EMBL" id="GAB1317901.1"/>
    </source>
</evidence>
<evidence type="ECO:0000313" key="4">
    <source>
        <dbReference type="Proteomes" id="UP001628179"/>
    </source>
</evidence>
<protein>
    <submittedName>
        <fullName evidence="3">ATPase AAA-type core domain-containing protein</fullName>
    </submittedName>
</protein>
<proteinExistence type="predicted"/>
<dbReference type="GeneID" id="98178854"/>
<dbReference type="InterPro" id="IPR027417">
    <property type="entry name" value="P-loop_NTPase"/>
</dbReference>
<evidence type="ECO:0000256" key="1">
    <source>
        <dbReference type="SAM" id="MobiDB-lite"/>
    </source>
</evidence>
<dbReference type="SUPFAM" id="SSF52540">
    <property type="entry name" value="P-loop containing nucleoside triphosphate hydrolases"/>
    <property type="match status" value="1"/>
</dbReference>
<dbReference type="InterPro" id="IPR054289">
    <property type="entry name" value="DUF7025"/>
</dbReference>
<accession>A0ABQ0GJK1</accession>
<feature type="region of interest" description="Disordered" evidence="1">
    <location>
        <begin position="638"/>
        <end position="669"/>
    </location>
</feature>
<dbReference type="Pfam" id="PF00004">
    <property type="entry name" value="AAA"/>
    <property type="match status" value="1"/>
</dbReference>
<gene>
    <name evidence="3" type="ORF">MFIFM68171_08111</name>
</gene>
<dbReference type="EMBL" id="BAAFSV010000004">
    <property type="protein sequence ID" value="GAB1317901.1"/>
    <property type="molecule type" value="Genomic_DNA"/>
</dbReference>
<dbReference type="InterPro" id="IPR003959">
    <property type="entry name" value="ATPase_AAA_core"/>
</dbReference>
<dbReference type="Pfam" id="PF22942">
    <property type="entry name" value="DUF7025"/>
    <property type="match status" value="1"/>
</dbReference>
<dbReference type="InterPro" id="IPR056599">
    <property type="entry name" value="AAA_lid_fung"/>
</dbReference>